<dbReference type="AlphaFoldDB" id="A0A139A8Q6"/>
<dbReference type="FunFam" id="3.30.70.80:FF:000005">
    <property type="entry name" value="Proteinase inhibitor I2B"/>
    <property type="match status" value="1"/>
</dbReference>
<evidence type="ECO:0000259" key="2">
    <source>
        <dbReference type="Pfam" id="PF05922"/>
    </source>
</evidence>
<accession>A0A139A8Q6</accession>
<sequence>MTGKYIVAFKKGTPKTEIDKVKDDIKKQGATIGHEYTTTFQGFAVTLPTTLVSTLESHPHIDYVEADQEMSIAK</sequence>
<dbReference type="InterPro" id="IPR037045">
    <property type="entry name" value="S8pro/Inhibitor_I9_sf"/>
</dbReference>
<dbReference type="EMBL" id="KQ965781">
    <property type="protein sequence ID" value="KXS13186.1"/>
    <property type="molecule type" value="Genomic_DNA"/>
</dbReference>
<keyword evidence="4" id="KW-1185">Reference proteome</keyword>
<dbReference type="PANTHER" id="PTHR28288">
    <property type="entry name" value="PROTEASE B INHIBITOR 2"/>
    <property type="match status" value="1"/>
</dbReference>
<protein>
    <recommendedName>
        <fullName evidence="2">Inhibitor I9 domain-containing protein</fullName>
    </recommendedName>
</protein>
<comment type="similarity">
    <text evidence="1">Belongs to the protease inhibitor I9 family.</text>
</comment>
<dbReference type="OrthoDB" id="5518345at2759"/>
<dbReference type="GO" id="GO:0042144">
    <property type="term" value="P:vacuole fusion, non-autophagic"/>
    <property type="evidence" value="ECO:0007669"/>
    <property type="project" value="TreeGrafter"/>
</dbReference>
<dbReference type="Proteomes" id="UP000070544">
    <property type="component" value="Unassembled WGS sequence"/>
</dbReference>
<dbReference type="Pfam" id="PF05922">
    <property type="entry name" value="Inhibitor_I9"/>
    <property type="match status" value="1"/>
</dbReference>
<gene>
    <name evidence="3" type="ORF">M427DRAFT_58901</name>
</gene>
<name>A0A139A8Q6_GONPJ</name>
<dbReference type="Gene3D" id="3.30.70.80">
    <property type="entry name" value="Peptidase S8 propeptide/proteinase inhibitor I9"/>
    <property type="match status" value="1"/>
</dbReference>
<dbReference type="OMA" id="SNYIVTF"/>
<dbReference type="GO" id="GO:0004866">
    <property type="term" value="F:endopeptidase inhibitor activity"/>
    <property type="evidence" value="ECO:0007669"/>
    <property type="project" value="EnsemblFungi"/>
</dbReference>
<reference evidence="3 4" key="1">
    <citation type="journal article" date="2015" name="Genome Biol. Evol.">
        <title>Phylogenomic analyses indicate that early fungi evolved digesting cell walls of algal ancestors of land plants.</title>
        <authorList>
            <person name="Chang Y."/>
            <person name="Wang S."/>
            <person name="Sekimoto S."/>
            <person name="Aerts A.L."/>
            <person name="Choi C."/>
            <person name="Clum A."/>
            <person name="LaButti K.M."/>
            <person name="Lindquist E.A."/>
            <person name="Yee Ngan C."/>
            <person name="Ohm R.A."/>
            <person name="Salamov A.A."/>
            <person name="Grigoriev I.V."/>
            <person name="Spatafora J.W."/>
            <person name="Berbee M.L."/>
        </authorList>
    </citation>
    <scope>NUCLEOTIDE SEQUENCE [LARGE SCALE GENOMIC DNA]</scope>
    <source>
        <strain evidence="3 4">JEL478</strain>
    </source>
</reference>
<dbReference type="PANTHER" id="PTHR28288:SF2">
    <property type="entry name" value="PROTEASE B INHIBITOR 2"/>
    <property type="match status" value="1"/>
</dbReference>
<proteinExistence type="inferred from homology"/>
<evidence type="ECO:0000313" key="3">
    <source>
        <dbReference type="EMBL" id="KXS13186.1"/>
    </source>
</evidence>
<evidence type="ECO:0000256" key="1">
    <source>
        <dbReference type="ARBA" id="ARBA00038069"/>
    </source>
</evidence>
<feature type="domain" description="Inhibitor I9" evidence="2">
    <location>
        <begin position="4"/>
        <end position="72"/>
    </location>
</feature>
<evidence type="ECO:0000313" key="4">
    <source>
        <dbReference type="Proteomes" id="UP000070544"/>
    </source>
</evidence>
<dbReference type="InterPro" id="IPR052471">
    <property type="entry name" value="PBI_I9"/>
</dbReference>
<dbReference type="InterPro" id="IPR010259">
    <property type="entry name" value="S8pro/Inhibitor_I9"/>
</dbReference>
<organism evidence="3 4">
    <name type="scientific">Gonapodya prolifera (strain JEL478)</name>
    <name type="common">Monoblepharis prolifera</name>
    <dbReference type="NCBI Taxonomy" id="1344416"/>
    <lineage>
        <taxon>Eukaryota</taxon>
        <taxon>Fungi</taxon>
        <taxon>Fungi incertae sedis</taxon>
        <taxon>Chytridiomycota</taxon>
        <taxon>Chytridiomycota incertae sedis</taxon>
        <taxon>Monoblepharidomycetes</taxon>
        <taxon>Monoblepharidales</taxon>
        <taxon>Gonapodyaceae</taxon>
        <taxon>Gonapodya</taxon>
    </lineage>
</organism>
<dbReference type="SUPFAM" id="SSF54897">
    <property type="entry name" value="Protease propeptides/inhibitors"/>
    <property type="match status" value="1"/>
</dbReference>